<reference evidence="1" key="1">
    <citation type="journal article" date="2015" name="Nature">
        <title>Complex archaea that bridge the gap between prokaryotes and eukaryotes.</title>
        <authorList>
            <person name="Spang A."/>
            <person name="Saw J.H."/>
            <person name="Jorgensen S.L."/>
            <person name="Zaremba-Niedzwiedzka K."/>
            <person name="Martijn J."/>
            <person name="Lind A.E."/>
            <person name="van Eijk R."/>
            <person name="Schleper C."/>
            <person name="Guy L."/>
            <person name="Ettema T.J."/>
        </authorList>
    </citation>
    <scope>NUCLEOTIDE SEQUENCE</scope>
</reference>
<organism evidence="1">
    <name type="scientific">marine sediment metagenome</name>
    <dbReference type="NCBI Taxonomy" id="412755"/>
    <lineage>
        <taxon>unclassified sequences</taxon>
        <taxon>metagenomes</taxon>
        <taxon>ecological metagenomes</taxon>
    </lineage>
</organism>
<sequence length="1112" mass="122011">MSIRRLSFILLVAFAFLIATGIPIKSNPGPDDEIVVGRNVNLAPYPTIGSDGLPVVNSGDPYLQRQNEPSMAVSTRNPIHLLAATNDYRTVYLPHSEGRLPGIELSAQAGGDAWLGIFKSYNGGQSWTTHLLPGYPQDDTGIGEASPLHVYEAACDPTVRAGSSGLFFVSGIGFDRIEHGGSGIFVARYIDNNTQAIGEMDSIEYIDVNMIDEGTSGQFADKPWIAVAAPTDEYDTVTIDAPSYTQTIPRFDVYMVYSIFLGSSTAGDHSQIWFAKSTDCGNTWGDPIKLSESVHVCQGTNIVVSPKDGTIYVAWRQYAREEQGVPDAIMMCKSEDSDRIFAKSTMVAEINAYDQFTYSAGPEHPELYRFRTSAFPAIAVDHNGLVYMAWSERVGDSEEGPGRIVIKTSNDGINWDGPTTAIDDHDGGGHQIMPSLAYAGGKLLATWYDTRNSPWNGLPDISGEPQTMDVRAAQADPSANPVFGDSVQVSRYLYYAKTNEAGDLVGANDQLVSETNPPVIYQANPDHPNRPIFDGGSSPFMGDYIDSAPSPMFLRDYETGTWRFNTGEGPFDPTLCHIVFASNRDVVPPTGGLTWASYQAPGTPGCLDDLTTGMRDQNVYTAPVTQGIQVYCPVNTKPLSIERRSFLVFVRNLTDNEKLIRLTIDAPLGMDVSNASFWEFGPPAEPDEECPPPFSSCTDRIVELPVLAHSSITLTVFVQPYSTDPLATLRVKVEETATGLKSSIILNPDRVNTGLINSAEVLEYDAPFVITEDLSSWDFDDVTMFSEEFVFTPEVLAELLEFSNPDFLAPTRRHPTRRHDAILNPTRRHSAVGISHDGQVTDISWSVENTGTATAAYSFDLIGETPSVPYQLLIYRVSSTLIPECVLSAEEHHELLLSFEDPTPLSPTRRHESLSNPTRRHNTFFLAPGETAICTLRLIDPNLESESGGSTQEAAIMSNGGTQEDFDPEFYAETVTGAFIPQAANENGEIEVAAFMWIYTTTLPDGSVNNRYNATQLKAEPETESYSWSLVPDYGDLPPGLKLTSAGVIQTEKNPIKGKIRYDPPYNEYDEENAVYYKTYNFAVRAEDSTGQTANRSLSIKVICPKCKRPKK</sequence>
<evidence type="ECO:0000313" key="1">
    <source>
        <dbReference type="EMBL" id="KKN46983.1"/>
    </source>
</evidence>
<proteinExistence type="predicted"/>
<name>A0A0F9U020_9ZZZZ</name>
<gene>
    <name evidence="1" type="ORF">LCGC14_0667520</name>
</gene>
<comment type="caution">
    <text evidence="1">The sequence shown here is derived from an EMBL/GenBank/DDBJ whole genome shotgun (WGS) entry which is preliminary data.</text>
</comment>
<dbReference type="AlphaFoldDB" id="A0A0F9U020"/>
<evidence type="ECO:0008006" key="2">
    <source>
        <dbReference type="Google" id="ProtNLM"/>
    </source>
</evidence>
<protein>
    <recommendedName>
        <fullName evidence="2">Sialidase domain-containing protein</fullName>
    </recommendedName>
</protein>
<dbReference type="EMBL" id="LAZR01001301">
    <property type="protein sequence ID" value="KKN46983.1"/>
    <property type="molecule type" value="Genomic_DNA"/>
</dbReference>
<dbReference type="InterPro" id="IPR013783">
    <property type="entry name" value="Ig-like_fold"/>
</dbReference>
<accession>A0A0F9U020</accession>
<dbReference type="InterPro" id="IPR036278">
    <property type="entry name" value="Sialidase_sf"/>
</dbReference>
<dbReference type="CDD" id="cd15482">
    <property type="entry name" value="Sialidase_non-viral"/>
    <property type="match status" value="1"/>
</dbReference>
<dbReference type="Gene3D" id="2.60.40.10">
    <property type="entry name" value="Immunoglobulins"/>
    <property type="match status" value="1"/>
</dbReference>
<dbReference type="SUPFAM" id="SSF50939">
    <property type="entry name" value="Sialidases"/>
    <property type="match status" value="1"/>
</dbReference>